<proteinExistence type="inferred from homology"/>
<feature type="domain" description="Spore germination GerAC-like C-terminal" evidence="8">
    <location>
        <begin position="225"/>
        <end position="392"/>
    </location>
</feature>
<dbReference type="PANTHER" id="PTHR35789">
    <property type="entry name" value="SPORE GERMINATION PROTEIN B3"/>
    <property type="match status" value="1"/>
</dbReference>
<name>A0ABV8K5C1_9BACL</name>
<dbReference type="NCBIfam" id="TIGR02887">
    <property type="entry name" value="spore_ger_x_C"/>
    <property type="match status" value="1"/>
</dbReference>
<dbReference type="PANTHER" id="PTHR35789:SF1">
    <property type="entry name" value="SPORE GERMINATION PROTEIN B3"/>
    <property type="match status" value="1"/>
</dbReference>
<dbReference type="InterPro" id="IPR008844">
    <property type="entry name" value="Spore_GerAC-like"/>
</dbReference>
<evidence type="ECO:0000256" key="7">
    <source>
        <dbReference type="ARBA" id="ARBA00023288"/>
    </source>
</evidence>
<keyword evidence="4" id="KW-0732">Signal</keyword>
<comment type="similarity">
    <text evidence="2">Belongs to the GerABKC lipoprotein family.</text>
</comment>
<evidence type="ECO:0000256" key="5">
    <source>
        <dbReference type="ARBA" id="ARBA00023136"/>
    </source>
</evidence>
<organism evidence="10 11">
    <name type="scientific">Paenibacillus xanthanilyticus</name>
    <dbReference type="NCBI Taxonomy" id="1783531"/>
    <lineage>
        <taxon>Bacteria</taxon>
        <taxon>Bacillati</taxon>
        <taxon>Bacillota</taxon>
        <taxon>Bacilli</taxon>
        <taxon>Bacillales</taxon>
        <taxon>Paenibacillaceae</taxon>
        <taxon>Paenibacillus</taxon>
    </lineage>
</organism>
<keyword evidence="5" id="KW-0472">Membrane</keyword>
<evidence type="ECO:0000259" key="8">
    <source>
        <dbReference type="Pfam" id="PF05504"/>
    </source>
</evidence>
<keyword evidence="6" id="KW-0564">Palmitate</keyword>
<dbReference type="Proteomes" id="UP001595715">
    <property type="component" value="Unassembled WGS sequence"/>
</dbReference>
<evidence type="ECO:0000256" key="2">
    <source>
        <dbReference type="ARBA" id="ARBA00007886"/>
    </source>
</evidence>
<sequence>MRRWRGAGIALLLLLLSILMSACWDRVEIDQRGFVAGVAIDKAGKKEESSQKRGNAPELIGTYQMLIPSGLRSGSGGKEAGTPGAAYFNLSVTERSLMALTARMSAKTSRTPYFEHLQAIIISNEAVKDGRTDFADILDFFLRNNEMRRDINVLIADGNAKRLLSVKSMNESYPVGYIDSAINNYTKTCYMRPESRIGYVHEQILKNVSFTIQKIDSYADGISLTGAALFDTHHRFVGFLGGIETCGLNFLTGDVEGGVVEAELNGDIIDYDIERATRKVKARRENGRYKFTIQIEAEGTIGKSIRLLDVTKLSSIRKMEQLFAKEIVNLSEKTIKTLQKKYKKDAIGLGMYLYQNKRMSWNEISENWEEGKQLFTEADIEVKAEVKIRRLGNINQSERK</sequence>
<evidence type="ECO:0000256" key="6">
    <source>
        <dbReference type="ARBA" id="ARBA00023139"/>
    </source>
</evidence>
<dbReference type="Gene3D" id="3.30.300.210">
    <property type="entry name" value="Nutrient germinant receptor protein C, domain 3"/>
    <property type="match status" value="1"/>
</dbReference>
<evidence type="ECO:0000259" key="9">
    <source>
        <dbReference type="Pfam" id="PF25198"/>
    </source>
</evidence>
<evidence type="ECO:0000256" key="4">
    <source>
        <dbReference type="ARBA" id="ARBA00022729"/>
    </source>
</evidence>
<dbReference type="InterPro" id="IPR046953">
    <property type="entry name" value="Spore_GerAC-like_C"/>
</dbReference>
<dbReference type="RefSeq" id="WP_377719852.1">
    <property type="nucleotide sequence ID" value="NZ_JBHSAM010000028.1"/>
</dbReference>
<evidence type="ECO:0000313" key="11">
    <source>
        <dbReference type="Proteomes" id="UP001595715"/>
    </source>
</evidence>
<evidence type="ECO:0000313" key="10">
    <source>
        <dbReference type="EMBL" id="MFC4101231.1"/>
    </source>
</evidence>
<dbReference type="PROSITE" id="PS51257">
    <property type="entry name" value="PROKAR_LIPOPROTEIN"/>
    <property type="match status" value="1"/>
</dbReference>
<comment type="caution">
    <text evidence="10">The sequence shown here is derived from an EMBL/GenBank/DDBJ whole genome shotgun (WGS) entry which is preliminary data.</text>
</comment>
<feature type="domain" description="Spore germination protein N-terminal" evidence="9">
    <location>
        <begin position="25"/>
        <end position="206"/>
    </location>
</feature>
<accession>A0ABV8K5C1</accession>
<evidence type="ECO:0000256" key="3">
    <source>
        <dbReference type="ARBA" id="ARBA00022544"/>
    </source>
</evidence>
<evidence type="ECO:0000256" key="1">
    <source>
        <dbReference type="ARBA" id="ARBA00004635"/>
    </source>
</evidence>
<gene>
    <name evidence="10" type="ORF">ACFOZ8_16445</name>
</gene>
<dbReference type="InterPro" id="IPR057336">
    <property type="entry name" value="GerAC_N"/>
</dbReference>
<keyword evidence="11" id="KW-1185">Reference proteome</keyword>
<dbReference type="InterPro" id="IPR038501">
    <property type="entry name" value="Spore_GerAC_C_sf"/>
</dbReference>
<dbReference type="Pfam" id="PF25198">
    <property type="entry name" value="Spore_GerAC_N"/>
    <property type="match status" value="1"/>
</dbReference>
<reference evidence="11" key="1">
    <citation type="journal article" date="2019" name="Int. J. Syst. Evol. Microbiol.">
        <title>The Global Catalogue of Microorganisms (GCM) 10K type strain sequencing project: providing services to taxonomists for standard genome sequencing and annotation.</title>
        <authorList>
            <consortium name="The Broad Institute Genomics Platform"/>
            <consortium name="The Broad Institute Genome Sequencing Center for Infectious Disease"/>
            <person name="Wu L."/>
            <person name="Ma J."/>
        </authorList>
    </citation>
    <scope>NUCLEOTIDE SEQUENCE [LARGE SCALE GENOMIC DNA]</scope>
    <source>
        <strain evidence="11">IBRC-M 10987</strain>
    </source>
</reference>
<dbReference type="EMBL" id="JBHSAM010000028">
    <property type="protein sequence ID" value="MFC4101231.1"/>
    <property type="molecule type" value="Genomic_DNA"/>
</dbReference>
<protein>
    <submittedName>
        <fullName evidence="10">Ger(X)C family spore germination protein</fullName>
    </submittedName>
</protein>
<keyword evidence="7" id="KW-0449">Lipoprotein</keyword>
<keyword evidence="3" id="KW-0309">Germination</keyword>
<comment type="subcellular location">
    <subcellularLocation>
        <location evidence="1">Membrane</location>
        <topology evidence="1">Lipid-anchor</topology>
    </subcellularLocation>
</comment>
<dbReference type="Pfam" id="PF05504">
    <property type="entry name" value="Spore_GerAC"/>
    <property type="match status" value="1"/>
</dbReference>